<organism evidence="2 3">
    <name type="scientific">Candidatus Accumulibacter phosphatis</name>
    <dbReference type="NCBI Taxonomy" id="327160"/>
    <lineage>
        <taxon>Bacteria</taxon>
        <taxon>Pseudomonadati</taxon>
        <taxon>Pseudomonadota</taxon>
        <taxon>Betaproteobacteria</taxon>
        <taxon>Candidatus Accumulibacter</taxon>
    </lineage>
</organism>
<dbReference type="EMBL" id="JDVG02000097">
    <property type="protein sequence ID" value="KFB74113.1"/>
    <property type="molecule type" value="Genomic_DNA"/>
</dbReference>
<evidence type="ECO:0000313" key="3">
    <source>
        <dbReference type="Proteomes" id="UP000020077"/>
    </source>
</evidence>
<protein>
    <submittedName>
        <fullName evidence="2">Uncharacterized protein</fullName>
    </submittedName>
</protein>
<sequence>MNFMVVRKVLQRCKSKYRAKVGSTILFAVVAAGGKLVLNPLLLTKFLPCFAGAMTFGEGVESFQPCPLPLPFCLAGGGVHFLLADGLELLLDGLVETVQEFLVVAPFGLSQSVLGSLPKAGRVFLAILQQHRELFPGVTFRSKQASERLRRLVVAIAHQLEYRLQGEGFGHAEITDWSIGRSLQ</sequence>
<gene>
    <name evidence="2" type="ORF">AW09_000601</name>
</gene>
<keyword evidence="1" id="KW-0472">Membrane</keyword>
<keyword evidence="1" id="KW-0812">Transmembrane</keyword>
<name>A0A080LZ17_9PROT</name>
<comment type="caution">
    <text evidence="2">The sequence shown here is derived from an EMBL/GenBank/DDBJ whole genome shotgun (WGS) entry which is preliminary data.</text>
</comment>
<reference evidence="2 3" key="1">
    <citation type="submission" date="2014-02" db="EMBL/GenBank/DDBJ databases">
        <title>Expanding our view of genomic diversity in Candidatus Accumulibacter clades.</title>
        <authorList>
            <person name="Skennerton C.T."/>
            <person name="Barr J.J."/>
            <person name="Slater F.R."/>
            <person name="Bond P.L."/>
            <person name="Tyson G.W."/>
        </authorList>
    </citation>
    <scope>NUCLEOTIDE SEQUENCE [LARGE SCALE GENOMIC DNA]</scope>
    <source>
        <strain evidence="3">BA-91</strain>
    </source>
</reference>
<evidence type="ECO:0000313" key="2">
    <source>
        <dbReference type="EMBL" id="KFB74113.1"/>
    </source>
</evidence>
<feature type="transmembrane region" description="Helical" evidence="1">
    <location>
        <begin position="21"/>
        <end position="43"/>
    </location>
</feature>
<keyword evidence="1" id="KW-1133">Transmembrane helix</keyword>
<proteinExistence type="predicted"/>
<evidence type="ECO:0000256" key="1">
    <source>
        <dbReference type="SAM" id="Phobius"/>
    </source>
</evidence>
<dbReference type="AlphaFoldDB" id="A0A080LZ17"/>
<accession>A0A080LZ17</accession>
<dbReference type="Proteomes" id="UP000020077">
    <property type="component" value="Unassembled WGS sequence"/>
</dbReference>